<proteinExistence type="predicted"/>
<dbReference type="SUPFAM" id="SSF52540">
    <property type="entry name" value="P-loop containing nucleoside triphosphate hydrolases"/>
    <property type="match status" value="1"/>
</dbReference>
<sequence length="254" mass="29574">MTEFASSLTTLDSRLQGIARAMGLQRAYFDMREFARARLIDRVDLTENRNHRAIFVHVPKCAGTAITTQLPIAHGHRSAEFLRWKDPALFDACFTFGFVRNPYDRFVSAFHYLRSDKTSRRDAAWGLQFLGRYKGFGDFAEAMLEPARRRPVLGWLHFLPQTYFLCDRKNRVIVDFVGRQERFAEDLEEVNRRAGFSLVNQRVRAVKRDDYRTFYTPDTARLIEEIYADDFEVFGFLRETGFANAPERGATEQS</sequence>
<dbReference type="GO" id="GO:0016020">
    <property type="term" value="C:membrane"/>
    <property type="evidence" value="ECO:0007669"/>
    <property type="project" value="InterPro"/>
</dbReference>
<dbReference type="Pfam" id="PF03567">
    <property type="entry name" value="Sulfotransfer_2"/>
    <property type="match status" value="1"/>
</dbReference>
<keyword evidence="2" id="KW-1185">Reference proteome</keyword>
<gene>
    <name evidence="1" type="ORF">DEA8626_03323</name>
</gene>
<reference evidence="1 2" key="1">
    <citation type="submission" date="2018-03" db="EMBL/GenBank/DDBJ databases">
        <authorList>
            <person name="Keele B.F."/>
        </authorList>
    </citation>
    <scope>NUCLEOTIDE SEQUENCE [LARGE SCALE GENOMIC DNA]</scope>
    <source>
        <strain evidence="1 2">CECT 8626</strain>
    </source>
</reference>
<accession>A0A2R8BLP7</accession>
<dbReference type="InterPro" id="IPR005331">
    <property type="entry name" value="Sulfotransferase"/>
</dbReference>
<evidence type="ECO:0000313" key="2">
    <source>
        <dbReference type="Proteomes" id="UP000244924"/>
    </source>
</evidence>
<protein>
    <recommendedName>
        <fullName evidence="3">Sulfotransferase family protein</fullName>
    </recommendedName>
</protein>
<dbReference type="RefSeq" id="WP_181366491.1">
    <property type="nucleotide sequence ID" value="NZ_OMOQ01000003.1"/>
</dbReference>
<dbReference type="EMBL" id="OMOQ01000003">
    <property type="protein sequence ID" value="SPH24273.1"/>
    <property type="molecule type" value="Genomic_DNA"/>
</dbReference>
<dbReference type="Gene3D" id="3.40.50.300">
    <property type="entry name" value="P-loop containing nucleotide triphosphate hydrolases"/>
    <property type="match status" value="1"/>
</dbReference>
<dbReference type="GO" id="GO:0008146">
    <property type="term" value="F:sulfotransferase activity"/>
    <property type="evidence" value="ECO:0007669"/>
    <property type="project" value="InterPro"/>
</dbReference>
<evidence type="ECO:0008006" key="3">
    <source>
        <dbReference type="Google" id="ProtNLM"/>
    </source>
</evidence>
<name>A0A2R8BLP7_9RHOB</name>
<dbReference type="Proteomes" id="UP000244924">
    <property type="component" value="Unassembled WGS sequence"/>
</dbReference>
<dbReference type="AlphaFoldDB" id="A0A2R8BLP7"/>
<dbReference type="InterPro" id="IPR027417">
    <property type="entry name" value="P-loop_NTPase"/>
</dbReference>
<evidence type="ECO:0000313" key="1">
    <source>
        <dbReference type="EMBL" id="SPH24273.1"/>
    </source>
</evidence>
<organism evidence="1 2">
    <name type="scientific">Albidovulum aquaemixtae</name>
    <dbReference type="NCBI Taxonomy" id="1542388"/>
    <lineage>
        <taxon>Bacteria</taxon>
        <taxon>Pseudomonadati</taxon>
        <taxon>Pseudomonadota</taxon>
        <taxon>Alphaproteobacteria</taxon>
        <taxon>Rhodobacterales</taxon>
        <taxon>Paracoccaceae</taxon>
        <taxon>Albidovulum</taxon>
    </lineage>
</organism>